<dbReference type="PANTHER" id="PTHR43308">
    <property type="entry name" value="OUTER MEMBRANE PROTEIN ALPHA-RELATED"/>
    <property type="match status" value="1"/>
</dbReference>
<sequence>MNVRNSFINFMLVFIFVATAALPALASTKIDDISSSHWAYKSVKKLVEKGYMSLYEDNKFKGENKVSRYELAKVIAKILNNIEQGQVVPEKGDVLTLKNLASEFRSELVEVISQNEDLKGEVKELDKEQKILKEDIVNTNYRINQLQQEVVKILADLKEEGSRIDELEEKIGSLEIENQMLKEQLTKLEEGSGSQAEIEGLKRRFYWLTGGWLISVLLLMSN</sequence>
<proteinExistence type="predicted"/>
<feature type="chain" id="PRO_5008642924" evidence="3">
    <location>
        <begin position="27"/>
        <end position="222"/>
    </location>
</feature>
<organism evidence="5 6">
    <name type="scientific">Orenia metallireducens</name>
    <dbReference type="NCBI Taxonomy" id="1413210"/>
    <lineage>
        <taxon>Bacteria</taxon>
        <taxon>Bacillati</taxon>
        <taxon>Bacillota</taxon>
        <taxon>Clostridia</taxon>
        <taxon>Halanaerobiales</taxon>
        <taxon>Halobacteroidaceae</taxon>
        <taxon>Orenia</taxon>
    </lineage>
</organism>
<dbReference type="InterPro" id="IPR051465">
    <property type="entry name" value="Cell_Envelope_Struct_Comp"/>
</dbReference>
<feature type="signal peptide" evidence="3">
    <location>
        <begin position="1"/>
        <end position="26"/>
    </location>
</feature>
<keyword evidence="2" id="KW-0175">Coiled coil</keyword>
<evidence type="ECO:0000256" key="3">
    <source>
        <dbReference type="SAM" id="SignalP"/>
    </source>
</evidence>
<reference evidence="5 6" key="2">
    <citation type="submission" date="2016-08" db="EMBL/GenBank/DDBJ databases">
        <title>Orenia metallireducens sp. nov. strain Z6, a Novel Metal-reducing Firmicute from the Deep Subsurface.</title>
        <authorList>
            <person name="Maxim B.I."/>
            <person name="Kenneth K."/>
            <person name="Flynn T.M."/>
            <person name="Oloughlin E.J."/>
            <person name="Locke R.A."/>
            <person name="Weber J.R."/>
            <person name="Egan S.M."/>
            <person name="Mackie R.I."/>
            <person name="Cann I.K."/>
        </authorList>
    </citation>
    <scope>NUCLEOTIDE SEQUENCE [LARGE SCALE GENOMIC DNA]</scope>
    <source>
        <strain evidence="5 6">Z6</strain>
    </source>
</reference>
<accession>A0A1C0A7D4</accession>
<dbReference type="PANTHER" id="PTHR43308:SF1">
    <property type="entry name" value="OUTER MEMBRANE PROTEIN ALPHA"/>
    <property type="match status" value="1"/>
</dbReference>
<dbReference type="EMBL" id="LWDV01000009">
    <property type="protein sequence ID" value="OCL26169.1"/>
    <property type="molecule type" value="Genomic_DNA"/>
</dbReference>
<keyword evidence="1" id="KW-0677">Repeat</keyword>
<evidence type="ECO:0000313" key="6">
    <source>
        <dbReference type="Proteomes" id="UP000093514"/>
    </source>
</evidence>
<evidence type="ECO:0000256" key="2">
    <source>
        <dbReference type="SAM" id="Coils"/>
    </source>
</evidence>
<feature type="domain" description="SLH" evidence="4">
    <location>
        <begin position="26"/>
        <end position="89"/>
    </location>
</feature>
<name>A0A1C0A7D4_9FIRM</name>
<dbReference type="InterPro" id="IPR001119">
    <property type="entry name" value="SLH_dom"/>
</dbReference>
<reference evidence="6" key="1">
    <citation type="submission" date="2016-07" db="EMBL/GenBank/DDBJ databases">
        <authorList>
            <person name="Florea S."/>
            <person name="Webb J.S."/>
            <person name="Jaromczyk J."/>
            <person name="Schardl C.L."/>
        </authorList>
    </citation>
    <scope>NUCLEOTIDE SEQUENCE [LARGE SCALE GENOMIC DNA]</scope>
    <source>
        <strain evidence="6">Z6</strain>
    </source>
</reference>
<gene>
    <name evidence="5" type="ORF">U472_09135</name>
</gene>
<dbReference type="RefSeq" id="WP_068717717.1">
    <property type="nucleotide sequence ID" value="NZ_LWDV01000009.1"/>
</dbReference>
<dbReference type="Pfam" id="PF00395">
    <property type="entry name" value="SLH"/>
    <property type="match status" value="1"/>
</dbReference>
<evidence type="ECO:0000259" key="4">
    <source>
        <dbReference type="PROSITE" id="PS51272"/>
    </source>
</evidence>
<keyword evidence="3" id="KW-0732">Signal</keyword>
<protein>
    <submittedName>
        <fullName evidence="5">S-layer protein</fullName>
    </submittedName>
</protein>
<dbReference type="PROSITE" id="PS51272">
    <property type="entry name" value="SLH"/>
    <property type="match status" value="1"/>
</dbReference>
<evidence type="ECO:0000256" key="1">
    <source>
        <dbReference type="ARBA" id="ARBA00022737"/>
    </source>
</evidence>
<dbReference type="OrthoDB" id="2112962at2"/>
<dbReference type="Proteomes" id="UP000093514">
    <property type="component" value="Unassembled WGS sequence"/>
</dbReference>
<comment type="caution">
    <text evidence="5">The sequence shown here is derived from an EMBL/GenBank/DDBJ whole genome shotgun (WGS) entry which is preliminary data.</text>
</comment>
<feature type="coiled-coil region" evidence="2">
    <location>
        <begin position="108"/>
        <end position="191"/>
    </location>
</feature>
<keyword evidence="6" id="KW-1185">Reference proteome</keyword>
<evidence type="ECO:0000313" key="5">
    <source>
        <dbReference type="EMBL" id="OCL26169.1"/>
    </source>
</evidence>
<dbReference type="AlphaFoldDB" id="A0A1C0A7D4"/>